<keyword evidence="1" id="KW-1133">Transmembrane helix</keyword>
<name>S9X7E3_SCHCR</name>
<dbReference type="Proteomes" id="UP000015464">
    <property type="component" value="Unassembled WGS sequence"/>
</dbReference>
<dbReference type="Pfam" id="PF06687">
    <property type="entry name" value="SUR7"/>
    <property type="match status" value="1"/>
</dbReference>
<organism evidence="2 3">
    <name type="scientific">Schizosaccharomyces cryophilus (strain OY26 / ATCC MYA-4695 / CBS 11777 / NBRC 106824 / NRRL Y48691)</name>
    <name type="common">Fission yeast</name>
    <dbReference type="NCBI Taxonomy" id="653667"/>
    <lineage>
        <taxon>Eukaryota</taxon>
        <taxon>Fungi</taxon>
        <taxon>Dikarya</taxon>
        <taxon>Ascomycota</taxon>
        <taxon>Taphrinomycotina</taxon>
        <taxon>Schizosaccharomycetes</taxon>
        <taxon>Schizosaccharomycetales</taxon>
        <taxon>Schizosaccharomycetaceae</taxon>
        <taxon>Schizosaccharomyces</taxon>
    </lineage>
</organism>
<accession>S9X7E3</accession>
<dbReference type="InterPro" id="IPR052413">
    <property type="entry name" value="SUR7_domain"/>
</dbReference>
<sequence length="285" mass="31595">MGLKLLKFVFMGSAVLCTLVGGLLSILCIINQTQHNVAFQNIYFVQLNTTSMFSVNNATELTKSIGDQIQGDLATQLSSELQNDNEQIQAIITELEKQMKQISGIPDWYSIGLWNYCKGNATDYTNPTWCSKPSPKYYFNPINMLENDLSNAAKTQINLRLSDEAEYGLKISKGICYALRAMYILGFMFFIFTLASVLISWCPFFGPLLVSVSCFFAAAFTFVAAVMAIAFYRVASSKLEENLTMLNIPIILGKKIYAYSFISAAAGLAALVLFFLANLSTYSPV</sequence>
<evidence type="ECO:0000313" key="3">
    <source>
        <dbReference type="Proteomes" id="UP000015464"/>
    </source>
</evidence>
<reference evidence="2 3" key="1">
    <citation type="journal article" date="2011" name="Science">
        <title>Comparative functional genomics of the fission yeasts.</title>
        <authorList>
            <person name="Rhind N."/>
            <person name="Chen Z."/>
            <person name="Yassour M."/>
            <person name="Thompson D.A."/>
            <person name="Haas B.J."/>
            <person name="Habib N."/>
            <person name="Wapinski I."/>
            <person name="Roy S."/>
            <person name="Lin M.F."/>
            <person name="Heiman D.I."/>
            <person name="Young S.K."/>
            <person name="Furuya K."/>
            <person name="Guo Y."/>
            <person name="Pidoux A."/>
            <person name="Chen H.M."/>
            <person name="Robbertse B."/>
            <person name="Goldberg J.M."/>
            <person name="Aoki K."/>
            <person name="Bayne E.H."/>
            <person name="Berlin A.M."/>
            <person name="Desjardins C.A."/>
            <person name="Dobbs E."/>
            <person name="Dukaj L."/>
            <person name="Fan L."/>
            <person name="FitzGerald M.G."/>
            <person name="French C."/>
            <person name="Gujja S."/>
            <person name="Hansen K."/>
            <person name="Keifenheim D."/>
            <person name="Levin J.Z."/>
            <person name="Mosher R.A."/>
            <person name="Mueller C.A."/>
            <person name="Pfiffner J."/>
            <person name="Priest M."/>
            <person name="Russ C."/>
            <person name="Smialowska A."/>
            <person name="Swoboda P."/>
            <person name="Sykes S.M."/>
            <person name="Vaughn M."/>
            <person name="Vengrova S."/>
            <person name="Yoder R."/>
            <person name="Zeng Q."/>
            <person name="Allshire R."/>
            <person name="Baulcombe D."/>
            <person name="Birren B.W."/>
            <person name="Brown W."/>
            <person name="Ekwall K."/>
            <person name="Kellis M."/>
            <person name="Leatherwood J."/>
            <person name="Levin H."/>
            <person name="Margalit H."/>
            <person name="Martienssen R."/>
            <person name="Nieduszynski C.A."/>
            <person name="Spatafora J.W."/>
            <person name="Friedman N."/>
            <person name="Dalgaard J.Z."/>
            <person name="Baumann P."/>
            <person name="Niki H."/>
            <person name="Regev A."/>
            <person name="Nusbaum C."/>
        </authorList>
    </citation>
    <scope>NUCLEOTIDE SEQUENCE [LARGE SCALE GENOMIC DNA]</scope>
    <source>
        <strain evidence="3">OY26 / ATCC MYA-4695 / CBS 11777 / NBRC 106824 / NRRL Y48691</strain>
    </source>
</reference>
<dbReference type="GeneID" id="25039048"/>
<dbReference type="RefSeq" id="XP_013022880.1">
    <property type="nucleotide sequence ID" value="XM_013167426.1"/>
</dbReference>
<dbReference type="eggNOG" id="ENOG502QRB5">
    <property type="taxonomic scope" value="Eukaryota"/>
</dbReference>
<dbReference type="AlphaFoldDB" id="S9X7E3"/>
<dbReference type="HOGENOM" id="CLU_1190478_0_0_1"/>
<evidence type="ECO:0000313" key="2">
    <source>
        <dbReference type="EMBL" id="EPY53007.1"/>
    </source>
</evidence>
<dbReference type="GO" id="GO:0031505">
    <property type="term" value="P:fungal-type cell wall organization"/>
    <property type="evidence" value="ECO:0007669"/>
    <property type="project" value="TreeGrafter"/>
</dbReference>
<feature type="transmembrane region" description="Helical" evidence="1">
    <location>
        <begin position="256"/>
        <end position="277"/>
    </location>
</feature>
<protein>
    <submittedName>
        <fullName evidence="2">SUR7 family protein</fullName>
    </submittedName>
</protein>
<feature type="transmembrane region" description="Helical" evidence="1">
    <location>
        <begin position="181"/>
        <end position="201"/>
    </location>
</feature>
<dbReference type="EMBL" id="KE546989">
    <property type="protein sequence ID" value="EPY53007.1"/>
    <property type="molecule type" value="Genomic_DNA"/>
</dbReference>
<proteinExistence type="predicted"/>
<dbReference type="GO" id="GO:0005886">
    <property type="term" value="C:plasma membrane"/>
    <property type="evidence" value="ECO:0007669"/>
    <property type="project" value="InterPro"/>
</dbReference>
<gene>
    <name evidence="2" type="ORF">SPOG_04735</name>
</gene>
<keyword evidence="3" id="KW-1185">Reference proteome</keyword>
<keyword evidence="1" id="KW-0812">Transmembrane</keyword>
<evidence type="ECO:0000256" key="1">
    <source>
        <dbReference type="SAM" id="Phobius"/>
    </source>
</evidence>
<dbReference type="InterPro" id="IPR009571">
    <property type="entry name" value="SUR7/Rim9-like_fungi"/>
</dbReference>
<keyword evidence="1" id="KW-0472">Membrane</keyword>
<feature type="transmembrane region" description="Helical" evidence="1">
    <location>
        <begin position="6"/>
        <end position="30"/>
    </location>
</feature>
<feature type="transmembrane region" description="Helical" evidence="1">
    <location>
        <begin position="207"/>
        <end position="235"/>
    </location>
</feature>
<dbReference type="PANTHER" id="PTHR28019">
    <property type="entry name" value="CELL MEMBRANE PROTEIN YLR413W-RELATED"/>
    <property type="match status" value="1"/>
</dbReference>
<dbReference type="OrthoDB" id="2327445at2759"/>
<dbReference type="STRING" id="653667.S9X7E3"/>
<dbReference type="GO" id="GO:0051285">
    <property type="term" value="C:cell cortex of cell tip"/>
    <property type="evidence" value="ECO:0007669"/>
    <property type="project" value="EnsemblFungi"/>
</dbReference>
<dbReference type="PANTHER" id="PTHR28019:SF2">
    <property type="entry name" value="CELL MEMBRANE PROTEIN YLR413W-RELATED"/>
    <property type="match status" value="1"/>
</dbReference>
<dbReference type="OMA" id="ILCIINQ"/>